<dbReference type="EMBL" id="JAMJEV010000015">
    <property type="protein sequence ID" value="MDO0824549.1"/>
    <property type="molecule type" value="Genomic_DNA"/>
</dbReference>
<dbReference type="Proteomes" id="UP001176021">
    <property type="component" value="Unassembled WGS sequence"/>
</dbReference>
<dbReference type="RefSeq" id="WP_252470249.1">
    <property type="nucleotide sequence ID" value="NZ_JAMHFY010000015.1"/>
</dbReference>
<keyword evidence="2" id="KW-1185">Reference proteome</keyword>
<comment type="caution">
    <text evidence="1">The sequence shown here is derived from an EMBL/GenBank/DDBJ whole genome shotgun (WGS) entry which is preliminary data.</text>
</comment>
<gene>
    <name evidence="1" type="ORF">M8H41_17065</name>
</gene>
<proteinExistence type="predicted"/>
<evidence type="ECO:0000313" key="2">
    <source>
        <dbReference type="Proteomes" id="UP001176021"/>
    </source>
</evidence>
<sequence length="155" mass="18222">MGKDNDMEQLEYRLFDEQKNFPALYHFKSIDKDEVMVRFLADYLVKDGVVYEKTSNAIEVPLYIIYVKLSEDEKPLLNNRLSKAAMGYIVLEIREFIEYASEYPIITNLEFTSLSDLALLAQCNYLTLGGVEWEKTSFEVDEDRQRYVLYAIKTR</sequence>
<protein>
    <submittedName>
        <fullName evidence="1">Uncharacterized protein</fullName>
    </submittedName>
</protein>
<organism evidence="1 2">
    <name type="scientific">Desulfosporosinus nitroreducens</name>
    <dbReference type="NCBI Taxonomy" id="2018668"/>
    <lineage>
        <taxon>Bacteria</taxon>
        <taxon>Bacillati</taxon>
        <taxon>Bacillota</taxon>
        <taxon>Clostridia</taxon>
        <taxon>Eubacteriales</taxon>
        <taxon>Desulfitobacteriaceae</taxon>
        <taxon>Desulfosporosinus</taxon>
    </lineage>
</organism>
<evidence type="ECO:0000313" key="1">
    <source>
        <dbReference type="EMBL" id="MDO0824549.1"/>
    </source>
</evidence>
<reference evidence="1" key="1">
    <citation type="submission" date="2022-05" db="EMBL/GenBank/DDBJ databases">
        <title>Expanded diversity of anoxic marine methylotrophy in a Black Sea sulfate reducing microorganism.</title>
        <authorList>
            <person name="Fischer P.Q."/>
            <person name="Stams A.J.M."/>
            <person name="Villanueva L."/>
            <person name="Sousa D.Z."/>
        </authorList>
    </citation>
    <scope>NUCLEOTIDE SEQUENCE</scope>
    <source>
        <strain evidence="1">P130</strain>
    </source>
</reference>
<accession>A0ABT8QVF2</accession>
<name>A0ABT8QVF2_9FIRM</name>